<dbReference type="Proteomes" id="UP001454036">
    <property type="component" value="Unassembled WGS sequence"/>
</dbReference>
<accession>A0AAV3R9Q5</accession>
<sequence length="124" mass="13820">MKLVDSSLNATLQLQLRTLCKTMGCPSIFLHLKWMELSGRDTTRTGLSQETHFTNTWSNLTSLGTATRNNDSVNCVKFYNSLNSSDQSSSAVHSGKFGSGSQWFSTACRFLSHPLDWFCSLQIT</sequence>
<dbReference type="AlphaFoldDB" id="A0AAV3R9Q5"/>
<evidence type="ECO:0000313" key="2">
    <source>
        <dbReference type="Proteomes" id="UP001454036"/>
    </source>
</evidence>
<evidence type="ECO:0000313" key="1">
    <source>
        <dbReference type="EMBL" id="GAA0171722.1"/>
    </source>
</evidence>
<reference evidence="1 2" key="1">
    <citation type="submission" date="2024-01" db="EMBL/GenBank/DDBJ databases">
        <title>The complete chloroplast genome sequence of Lithospermum erythrorhizon: insights into the phylogenetic relationship among Boraginaceae species and the maternal lineages of purple gromwells.</title>
        <authorList>
            <person name="Okada T."/>
            <person name="Watanabe K."/>
        </authorList>
    </citation>
    <scope>NUCLEOTIDE SEQUENCE [LARGE SCALE GENOMIC DNA]</scope>
</reference>
<keyword evidence="2" id="KW-1185">Reference proteome</keyword>
<organism evidence="1 2">
    <name type="scientific">Lithospermum erythrorhizon</name>
    <name type="common">Purple gromwell</name>
    <name type="synonym">Lithospermum officinale var. erythrorhizon</name>
    <dbReference type="NCBI Taxonomy" id="34254"/>
    <lineage>
        <taxon>Eukaryota</taxon>
        <taxon>Viridiplantae</taxon>
        <taxon>Streptophyta</taxon>
        <taxon>Embryophyta</taxon>
        <taxon>Tracheophyta</taxon>
        <taxon>Spermatophyta</taxon>
        <taxon>Magnoliopsida</taxon>
        <taxon>eudicotyledons</taxon>
        <taxon>Gunneridae</taxon>
        <taxon>Pentapetalae</taxon>
        <taxon>asterids</taxon>
        <taxon>lamiids</taxon>
        <taxon>Boraginales</taxon>
        <taxon>Boraginaceae</taxon>
        <taxon>Boraginoideae</taxon>
        <taxon>Lithospermeae</taxon>
        <taxon>Lithospermum</taxon>
    </lineage>
</organism>
<protein>
    <submittedName>
        <fullName evidence="1">Uncharacterized protein</fullName>
    </submittedName>
</protein>
<proteinExistence type="predicted"/>
<comment type="caution">
    <text evidence="1">The sequence shown here is derived from an EMBL/GenBank/DDBJ whole genome shotgun (WGS) entry which is preliminary data.</text>
</comment>
<dbReference type="EMBL" id="BAABME010025208">
    <property type="protein sequence ID" value="GAA0171722.1"/>
    <property type="molecule type" value="Genomic_DNA"/>
</dbReference>
<gene>
    <name evidence="1" type="ORF">LIER_41208</name>
</gene>
<name>A0AAV3R9Q5_LITER</name>